<evidence type="ECO:0000313" key="1">
    <source>
        <dbReference type="EMBL" id="CAL6087862.1"/>
    </source>
</evidence>
<reference evidence="1 2" key="1">
    <citation type="submission" date="2024-07" db="EMBL/GenBank/DDBJ databases">
        <authorList>
            <person name="Akdeniz Z."/>
        </authorList>
    </citation>
    <scope>NUCLEOTIDE SEQUENCE [LARGE SCALE GENOMIC DNA]</scope>
</reference>
<dbReference type="EMBL" id="CAXDID020000403">
    <property type="protein sequence ID" value="CAL6087862.1"/>
    <property type="molecule type" value="Genomic_DNA"/>
</dbReference>
<evidence type="ECO:0000313" key="2">
    <source>
        <dbReference type="Proteomes" id="UP001642409"/>
    </source>
</evidence>
<evidence type="ECO:0008006" key="3">
    <source>
        <dbReference type="Google" id="ProtNLM"/>
    </source>
</evidence>
<dbReference type="Proteomes" id="UP001642409">
    <property type="component" value="Unassembled WGS sequence"/>
</dbReference>
<accession>A0ABP1LN32</accession>
<dbReference type="InterPro" id="IPR012337">
    <property type="entry name" value="RNaseH-like_sf"/>
</dbReference>
<protein>
    <recommendedName>
        <fullName evidence="3">Transposase</fullName>
    </recommendedName>
</protein>
<dbReference type="SUPFAM" id="SSF53098">
    <property type="entry name" value="Ribonuclease H-like"/>
    <property type="match status" value="1"/>
</dbReference>
<name>A0ABP1LN32_9EUKA</name>
<gene>
    <name evidence="1" type="ORF">HINF_LOCUS63851</name>
</gene>
<proteinExistence type="predicted"/>
<keyword evidence="2" id="KW-1185">Reference proteome</keyword>
<organism evidence="1 2">
    <name type="scientific">Hexamita inflata</name>
    <dbReference type="NCBI Taxonomy" id="28002"/>
    <lineage>
        <taxon>Eukaryota</taxon>
        <taxon>Metamonada</taxon>
        <taxon>Diplomonadida</taxon>
        <taxon>Hexamitidae</taxon>
        <taxon>Hexamitinae</taxon>
        <taxon>Hexamita</taxon>
    </lineage>
</organism>
<sequence>MKQRPVGIMESLRSLKCQRNIKSFSTTQNYFKLLKNGKKIWLCKRCSAMYYNKSKFNFTAHLKSKHETIDFDKEYQNYIKSATFSTISAITPIQNADSLMMTTITPSPPPKRQLRSQEESQKIEEILRFFAVCDLSFEKVKIPFVQQFLSKIRGPDVGTLSTSTLKRHVNDLQEKIHAKVFSRQEIPEFCSILLDGLTVGDRHTYGFIVYRQSSVDYYSMVTFEGSQTGEWLYSELQKIVDELEALNIFPRAFVADGSYTIGKGIRLLNENRARSNKEPICRIHCFVHTINLVLTDYLRKFDLVAEVHSSEQYKEDPRSVSSFVCTRWYSFLKTLLSLENCQIKEQEEHIRILKIFSEMFGYYEASHRKTSNTIPQTLDDYKARIGYDTPQALFAQQQINERFDNNMDFASKHLMDMYSGLVPNSTKNREIFESMVAKSGQINKLLGLQLRQDVLRNHCKGVYLKEIDKRKYQYETTQEYWQCVVLIDPRASSVKDFVDICDVIPLSEADVERLFSMVGLITTKRRVMIGNTLLNSLITVKKDTLQMYAE</sequence>
<comment type="caution">
    <text evidence="1">The sequence shown here is derived from an EMBL/GenBank/DDBJ whole genome shotgun (WGS) entry which is preliminary data.</text>
</comment>